<dbReference type="Gene3D" id="1.20.1090.10">
    <property type="entry name" value="Dehydroquinate synthase-like - alpha domain"/>
    <property type="match status" value="1"/>
</dbReference>
<dbReference type="InterPro" id="IPR056798">
    <property type="entry name" value="ADH_Fe_C"/>
</dbReference>
<protein>
    <submittedName>
        <fullName evidence="6">Iron-containing alcohol dehydrogenase</fullName>
    </submittedName>
</protein>
<reference evidence="6 7" key="1">
    <citation type="submission" date="2019-08" db="EMBL/GenBank/DDBJ databases">
        <title>In-depth cultivation of the pig gut microbiome towards novel bacterial diversity and tailored functional studies.</title>
        <authorList>
            <person name="Wylensek D."/>
            <person name="Hitch T.C.A."/>
            <person name="Clavel T."/>
        </authorList>
    </citation>
    <scope>NUCLEOTIDE SEQUENCE [LARGE SCALE GENOMIC DNA]</scope>
    <source>
        <strain evidence="6 7">Oil+RF-744-GAM-WT-6</strain>
    </source>
</reference>
<proteinExistence type="inferred from homology"/>
<dbReference type="EMBL" id="VUMN01000005">
    <property type="protein sequence ID" value="MSS57997.1"/>
    <property type="molecule type" value="Genomic_DNA"/>
</dbReference>
<keyword evidence="3" id="KW-0520">NAD</keyword>
<keyword evidence="7" id="KW-1185">Reference proteome</keyword>
<dbReference type="Pfam" id="PF25137">
    <property type="entry name" value="ADH_Fe_C"/>
    <property type="match status" value="1"/>
</dbReference>
<dbReference type="Pfam" id="PF00465">
    <property type="entry name" value="Fe-ADH"/>
    <property type="match status" value="1"/>
</dbReference>
<name>A0A7X2NR38_9FIRM</name>
<dbReference type="GO" id="GO:0004022">
    <property type="term" value="F:alcohol dehydrogenase (NAD+) activity"/>
    <property type="evidence" value="ECO:0007669"/>
    <property type="project" value="UniProtKB-ARBA"/>
</dbReference>
<evidence type="ECO:0000259" key="4">
    <source>
        <dbReference type="Pfam" id="PF00465"/>
    </source>
</evidence>
<dbReference type="PANTHER" id="PTHR11496">
    <property type="entry name" value="ALCOHOL DEHYDROGENASE"/>
    <property type="match status" value="1"/>
</dbReference>
<dbReference type="InterPro" id="IPR001670">
    <property type="entry name" value="ADH_Fe/GldA"/>
</dbReference>
<dbReference type="PROSITE" id="PS00060">
    <property type="entry name" value="ADH_IRON_2"/>
    <property type="match status" value="1"/>
</dbReference>
<dbReference type="Proteomes" id="UP000461880">
    <property type="component" value="Unassembled WGS sequence"/>
</dbReference>
<evidence type="ECO:0000313" key="6">
    <source>
        <dbReference type="EMBL" id="MSS57997.1"/>
    </source>
</evidence>
<gene>
    <name evidence="6" type="ORF">FYJ51_03670</name>
</gene>
<dbReference type="CDD" id="cd08189">
    <property type="entry name" value="Fe-ADH-like"/>
    <property type="match status" value="1"/>
</dbReference>
<organism evidence="6 7">
    <name type="scientific">Stecheria intestinalis</name>
    <dbReference type="NCBI Taxonomy" id="2606630"/>
    <lineage>
        <taxon>Bacteria</taxon>
        <taxon>Bacillati</taxon>
        <taxon>Bacillota</taxon>
        <taxon>Erysipelotrichia</taxon>
        <taxon>Erysipelotrichales</taxon>
        <taxon>Erysipelotrichaceae</taxon>
        <taxon>Stecheria</taxon>
    </lineage>
</organism>
<evidence type="ECO:0000259" key="5">
    <source>
        <dbReference type="Pfam" id="PF25137"/>
    </source>
</evidence>
<comment type="caution">
    <text evidence="6">The sequence shown here is derived from an EMBL/GenBank/DDBJ whole genome shotgun (WGS) entry which is preliminary data.</text>
</comment>
<evidence type="ECO:0000256" key="3">
    <source>
        <dbReference type="ARBA" id="ARBA00023027"/>
    </source>
</evidence>
<evidence type="ECO:0000256" key="2">
    <source>
        <dbReference type="ARBA" id="ARBA00023002"/>
    </source>
</evidence>
<dbReference type="GO" id="GO:0046872">
    <property type="term" value="F:metal ion binding"/>
    <property type="evidence" value="ECO:0007669"/>
    <property type="project" value="InterPro"/>
</dbReference>
<accession>A0A7X2NR38</accession>
<dbReference type="InterPro" id="IPR018211">
    <property type="entry name" value="ADH_Fe_CS"/>
</dbReference>
<dbReference type="InterPro" id="IPR039697">
    <property type="entry name" value="Alcohol_dehydrogenase_Fe"/>
</dbReference>
<dbReference type="FunFam" id="3.40.50.1970:FF:000003">
    <property type="entry name" value="Alcohol dehydrogenase, iron-containing"/>
    <property type="match status" value="1"/>
</dbReference>
<sequence length="401" mass="43470">MSGIYCRVFQAGMKEANYFLGYRMPDCLEGAGCLKRLPALIRSKGADQLLVVTDPNLVKLGLAAKLTDLLDHEGLHYTVFSGVEPNPTSDNVEAGFKVYQDHGCRALVALGGGAPIDCAKAIAAKSVHPHKTVAQLQGILKVHAKIPLLFAIPTTAGTGSETTVAAVIIDSATHHKASINDPSILPHYAVLDPELTQGLPPKVTATTGMDALCHAVEAYTNHTYNTELENFLAREAVRLIHDNLLKAYHDGKDLEARGEMQKAAFYAGRAFTRGCVGYVHAVGHTLGGLYGVPHGLAMSIILPHVMRQYGPAVYDSLSELADACGIEGRTNAEKAHAFIRWIEAMKEEMQIPEGAEMIQEKDIPQIIAWAMEEANPLYPTPVTWGNEDFAELIAELRKERA</sequence>
<keyword evidence="2" id="KW-0560">Oxidoreductase</keyword>
<feature type="domain" description="Fe-containing alcohol dehydrogenase-like C-terminal" evidence="5">
    <location>
        <begin position="204"/>
        <end position="394"/>
    </location>
</feature>
<feature type="domain" description="Alcohol dehydrogenase iron-type/glycerol dehydrogenase GldA" evidence="4">
    <location>
        <begin position="28"/>
        <end position="193"/>
    </location>
</feature>
<dbReference type="SUPFAM" id="SSF56796">
    <property type="entry name" value="Dehydroquinate synthase-like"/>
    <property type="match status" value="1"/>
</dbReference>
<dbReference type="PROSITE" id="PS00913">
    <property type="entry name" value="ADH_IRON_1"/>
    <property type="match status" value="1"/>
</dbReference>
<evidence type="ECO:0000256" key="1">
    <source>
        <dbReference type="ARBA" id="ARBA00007358"/>
    </source>
</evidence>
<dbReference type="PANTHER" id="PTHR11496:SF102">
    <property type="entry name" value="ALCOHOL DEHYDROGENASE 4"/>
    <property type="match status" value="1"/>
</dbReference>
<dbReference type="Gene3D" id="3.40.50.1970">
    <property type="match status" value="1"/>
</dbReference>
<evidence type="ECO:0000313" key="7">
    <source>
        <dbReference type="Proteomes" id="UP000461880"/>
    </source>
</evidence>
<comment type="similarity">
    <text evidence="1">Belongs to the iron-containing alcohol dehydrogenase family.</text>
</comment>
<dbReference type="FunFam" id="1.20.1090.10:FF:000001">
    <property type="entry name" value="Aldehyde-alcohol dehydrogenase"/>
    <property type="match status" value="1"/>
</dbReference>
<dbReference type="AlphaFoldDB" id="A0A7X2NR38"/>